<proteinExistence type="predicted"/>
<dbReference type="EMBL" id="JANPWB010000009">
    <property type="protein sequence ID" value="KAJ1148460.1"/>
    <property type="molecule type" value="Genomic_DNA"/>
</dbReference>
<gene>
    <name evidence="2" type="ORF">NDU88_001295</name>
</gene>
<dbReference type="Proteomes" id="UP001066276">
    <property type="component" value="Chromosome 5"/>
</dbReference>
<feature type="region of interest" description="Disordered" evidence="1">
    <location>
        <begin position="93"/>
        <end position="121"/>
    </location>
</feature>
<evidence type="ECO:0000313" key="2">
    <source>
        <dbReference type="EMBL" id="KAJ1148460.1"/>
    </source>
</evidence>
<organism evidence="2 3">
    <name type="scientific">Pleurodeles waltl</name>
    <name type="common">Iberian ribbed newt</name>
    <dbReference type="NCBI Taxonomy" id="8319"/>
    <lineage>
        <taxon>Eukaryota</taxon>
        <taxon>Metazoa</taxon>
        <taxon>Chordata</taxon>
        <taxon>Craniata</taxon>
        <taxon>Vertebrata</taxon>
        <taxon>Euteleostomi</taxon>
        <taxon>Amphibia</taxon>
        <taxon>Batrachia</taxon>
        <taxon>Caudata</taxon>
        <taxon>Salamandroidea</taxon>
        <taxon>Salamandridae</taxon>
        <taxon>Pleurodelinae</taxon>
        <taxon>Pleurodeles</taxon>
    </lineage>
</organism>
<keyword evidence="3" id="KW-1185">Reference proteome</keyword>
<name>A0AAV7RCK9_PLEWA</name>
<sequence>MCRPNEPRVRAQGKGRGFCFQAGAAVHPRAPPLDTCPTGRSRLAPRYTSPSYARRVKPSYRLHVSSDEPPCPCTGQGVGRLLPGRVSALSQASRGHLLSTHVPQDAADWHPDTPLHPTPGA</sequence>
<comment type="caution">
    <text evidence="2">The sequence shown here is derived from an EMBL/GenBank/DDBJ whole genome shotgun (WGS) entry which is preliminary data.</text>
</comment>
<evidence type="ECO:0000313" key="3">
    <source>
        <dbReference type="Proteomes" id="UP001066276"/>
    </source>
</evidence>
<reference evidence="2" key="1">
    <citation type="journal article" date="2022" name="bioRxiv">
        <title>Sequencing and chromosome-scale assembly of the giantPleurodeles waltlgenome.</title>
        <authorList>
            <person name="Brown T."/>
            <person name="Elewa A."/>
            <person name="Iarovenko S."/>
            <person name="Subramanian E."/>
            <person name="Araus A.J."/>
            <person name="Petzold A."/>
            <person name="Susuki M."/>
            <person name="Suzuki K.-i.T."/>
            <person name="Hayashi T."/>
            <person name="Toyoda A."/>
            <person name="Oliveira C."/>
            <person name="Osipova E."/>
            <person name="Leigh N.D."/>
            <person name="Simon A."/>
            <person name="Yun M.H."/>
        </authorList>
    </citation>
    <scope>NUCLEOTIDE SEQUENCE</scope>
    <source>
        <strain evidence="2">20211129_DDA</strain>
        <tissue evidence="2">Liver</tissue>
    </source>
</reference>
<evidence type="ECO:0000256" key="1">
    <source>
        <dbReference type="SAM" id="MobiDB-lite"/>
    </source>
</evidence>
<dbReference type="AlphaFoldDB" id="A0AAV7RCK9"/>
<protein>
    <submittedName>
        <fullName evidence="2">Uncharacterized protein</fullName>
    </submittedName>
</protein>
<accession>A0AAV7RCK9</accession>
<feature type="region of interest" description="Disordered" evidence="1">
    <location>
        <begin position="29"/>
        <end position="48"/>
    </location>
</feature>